<name>A0A9N9YRL4_9HYPO</name>
<evidence type="ECO:0000256" key="1">
    <source>
        <dbReference type="SAM" id="Coils"/>
    </source>
</evidence>
<keyword evidence="1" id="KW-0175">Coiled coil</keyword>
<dbReference type="OrthoDB" id="5148350at2759"/>
<protein>
    <submittedName>
        <fullName evidence="2">Uncharacterized protein</fullName>
    </submittedName>
</protein>
<dbReference type="EMBL" id="CABFNQ020000756">
    <property type="protein sequence ID" value="CAH0035952.1"/>
    <property type="molecule type" value="Genomic_DNA"/>
</dbReference>
<reference evidence="2" key="1">
    <citation type="submission" date="2021-10" db="EMBL/GenBank/DDBJ databases">
        <authorList>
            <person name="Piombo E."/>
        </authorList>
    </citation>
    <scope>NUCLEOTIDE SEQUENCE</scope>
</reference>
<keyword evidence="3" id="KW-1185">Reference proteome</keyword>
<organism evidence="2 3">
    <name type="scientific">Clonostachys rhizophaga</name>
    <dbReference type="NCBI Taxonomy" id="160324"/>
    <lineage>
        <taxon>Eukaryota</taxon>
        <taxon>Fungi</taxon>
        <taxon>Dikarya</taxon>
        <taxon>Ascomycota</taxon>
        <taxon>Pezizomycotina</taxon>
        <taxon>Sordariomycetes</taxon>
        <taxon>Hypocreomycetidae</taxon>
        <taxon>Hypocreales</taxon>
        <taxon>Bionectriaceae</taxon>
        <taxon>Clonostachys</taxon>
    </lineage>
</organism>
<sequence length="94" mass="10839">MDIVKAKKQNQDELDRCSWEIALAKGRIGGTKEDIEKAKHDLTQSEIEADPKAEASLEKKQKLENELAVHENELEGHQENLKRLVKWLPPIEKR</sequence>
<gene>
    <name evidence="2" type="ORF">CRHIZ90672A_00015293</name>
</gene>
<dbReference type="AlphaFoldDB" id="A0A9N9YRL4"/>
<evidence type="ECO:0000313" key="2">
    <source>
        <dbReference type="EMBL" id="CAH0035952.1"/>
    </source>
</evidence>
<feature type="coiled-coil region" evidence="1">
    <location>
        <begin position="53"/>
        <end position="80"/>
    </location>
</feature>
<accession>A0A9N9YRL4</accession>
<dbReference type="Proteomes" id="UP000696573">
    <property type="component" value="Unassembled WGS sequence"/>
</dbReference>
<proteinExistence type="predicted"/>
<evidence type="ECO:0000313" key="3">
    <source>
        <dbReference type="Proteomes" id="UP000696573"/>
    </source>
</evidence>
<comment type="caution">
    <text evidence="2">The sequence shown here is derived from an EMBL/GenBank/DDBJ whole genome shotgun (WGS) entry which is preliminary data.</text>
</comment>